<evidence type="ECO:0000313" key="2">
    <source>
        <dbReference type="EMBL" id="CAF4446510.1"/>
    </source>
</evidence>
<feature type="non-terminal residue" evidence="1">
    <location>
        <position position="1"/>
    </location>
</feature>
<evidence type="ECO:0000313" key="1">
    <source>
        <dbReference type="EMBL" id="CAF1579671.1"/>
    </source>
</evidence>
<name>A0A815Z7L4_9BILA</name>
<gene>
    <name evidence="1" type="ORF">GPM918_LOCUS40989</name>
    <name evidence="2" type="ORF">SRO942_LOCUS41991</name>
</gene>
<dbReference type="EMBL" id="CAJNOQ010031364">
    <property type="protein sequence ID" value="CAF1579671.1"/>
    <property type="molecule type" value="Genomic_DNA"/>
</dbReference>
<keyword evidence="3" id="KW-1185">Reference proteome</keyword>
<proteinExistence type="predicted"/>
<dbReference type="Proteomes" id="UP000663829">
    <property type="component" value="Unassembled WGS sequence"/>
</dbReference>
<sequence>MCPVIVEVEVEPKNKSSPCIFKVIALSDAKHDPEKEMASRPLTGTAREAIAKDVHQVGALRNFSEIPSMDALKTAKQQYNQKYRLDEDYFKELRTFRYLTHSIDHSSEDIK</sequence>
<accession>A0A815Z7L4</accession>
<evidence type="ECO:0000313" key="3">
    <source>
        <dbReference type="Proteomes" id="UP000663829"/>
    </source>
</evidence>
<dbReference type="AlphaFoldDB" id="A0A815Z7L4"/>
<reference evidence="1" key="1">
    <citation type="submission" date="2021-02" db="EMBL/GenBank/DDBJ databases">
        <authorList>
            <person name="Nowell W R."/>
        </authorList>
    </citation>
    <scope>NUCLEOTIDE SEQUENCE</scope>
</reference>
<dbReference type="EMBL" id="CAJOBC010097303">
    <property type="protein sequence ID" value="CAF4446510.1"/>
    <property type="molecule type" value="Genomic_DNA"/>
</dbReference>
<dbReference type="OrthoDB" id="413122at2759"/>
<comment type="caution">
    <text evidence="1">The sequence shown here is derived from an EMBL/GenBank/DDBJ whole genome shotgun (WGS) entry which is preliminary data.</text>
</comment>
<protein>
    <submittedName>
        <fullName evidence="1">Uncharacterized protein</fullName>
    </submittedName>
</protein>
<dbReference type="Proteomes" id="UP000681722">
    <property type="component" value="Unassembled WGS sequence"/>
</dbReference>
<organism evidence="1 3">
    <name type="scientific">Didymodactylos carnosus</name>
    <dbReference type="NCBI Taxonomy" id="1234261"/>
    <lineage>
        <taxon>Eukaryota</taxon>
        <taxon>Metazoa</taxon>
        <taxon>Spiralia</taxon>
        <taxon>Gnathifera</taxon>
        <taxon>Rotifera</taxon>
        <taxon>Eurotatoria</taxon>
        <taxon>Bdelloidea</taxon>
        <taxon>Philodinida</taxon>
        <taxon>Philodinidae</taxon>
        <taxon>Didymodactylos</taxon>
    </lineage>
</organism>